<gene>
    <name evidence="7" type="primary">cpfC</name>
    <name evidence="10" type="ORF">K8U77_09835</name>
</gene>
<evidence type="ECO:0000256" key="1">
    <source>
        <dbReference type="ARBA" id="ARBA00004744"/>
    </source>
</evidence>
<dbReference type="InterPro" id="IPR019772">
    <property type="entry name" value="Ferrochelatase_AS"/>
</dbReference>
<dbReference type="InterPro" id="IPR001015">
    <property type="entry name" value="Ferrochelatase"/>
</dbReference>
<reference evidence="10" key="2">
    <citation type="submission" date="2021-09" db="EMBL/GenBank/DDBJ databases">
        <authorList>
            <person name="Gilroy R."/>
        </authorList>
    </citation>
    <scope>NUCLEOTIDE SEQUENCE</scope>
    <source>
        <strain evidence="10">ChiGjej6B6-11269</strain>
    </source>
</reference>
<evidence type="ECO:0000256" key="5">
    <source>
        <dbReference type="ARBA" id="ARBA00023244"/>
    </source>
</evidence>
<protein>
    <recommendedName>
        <fullName evidence="7">Coproporphyrin III ferrochelatase</fullName>
        <ecNumber evidence="7">4.99.1.9</ecNumber>
    </recommendedName>
</protein>
<keyword evidence="5 7" id="KW-0627">Porphyrin biosynthesis</keyword>
<accession>A0A9D2UYB1</accession>
<reference evidence="10" key="1">
    <citation type="journal article" date="2021" name="PeerJ">
        <title>Extensive microbial diversity within the chicken gut microbiome revealed by metagenomics and culture.</title>
        <authorList>
            <person name="Gilroy R."/>
            <person name="Ravi A."/>
            <person name="Getino M."/>
            <person name="Pursley I."/>
            <person name="Horton D.L."/>
            <person name="Alikhan N.F."/>
            <person name="Baker D."/>
            <person name="Gharbi K."/>
            <person name="Hall N."/>
            <person name="Watson M."/>
            <person name="Adriaenssens E.M."/>
            <person name="Foster-Nyarko E."/>
            <person name="Jarju S."/>
            <person name="Secka A."/>
            <person name="Antonio M."/>
            <person name="Oren A."/>
            <person name="Chaudhuri R.R."/>
            <person name="La Ragione R."/>
            <person name="Hildebrand F."/>
            <person name="Pallen M.J."/>
        </authorList>
    </citation>
    <scope>NUCLEOTIDE SEQUENCE</scope>
    <source>
        <strain evidence="10">ChiGjej6B6-11269</strain>
    </source>
</reference>
<keyword evidence="2 7" id="KW-0408">Iron</keyword>
<keyword evidence="4 7" id="KW-0456">Lyase</keyword>
<evidence type="ECO:0000256" key="3">
    <source>
        <dbReference type="ARBA" id="ARBA00023133"/>
    </source>
</evidence>
<dbReference type="Pfam" id="PF00762">
    <property type="entry name" value="Ferrochelatase"/>
    <property type="match status" value="2"/>
</dbReference>
<evidence type="ECO:0000313" key="10">
    <source>
        <dbReference type="EMBL" id="HJF66396.1"/>
    </source>
</evidence>
<dbReference type="HAMAP" id="MF_00323">
    <property type="entry name" value="Ferrochelatase"/>
    <property type="match status" value="1"/>
</dbReference>
<dbReference type="GO" id="GO:0046872">
    <property type="term" value="F:metal ion binding"/>
    <property type="evidence" value="ECO:0007669"/>
    <property type="project" value="UniProtKB-UniRule"/>
</dbReference>
<comment type="caution">
    <text evidence="7">Lacks conserved residue(s) required for the propagation of feature annotation.</text>
</comment>
<evidence type="ECO:0000256" key="4">
    <source>
        <dbReference type="ARBA" id="ARBA00023239"/>
    </source>
</evidence>
<keyword evidence="7 8" id="KW-0963">Cytoplasm</keyword>
<evidence type="ECO:0000256" key="8">
    <source>
        <dbReference type="RuleBase" id="RU000607"/>
    </source>
</evidence>
<feature type="binding site" evidence="7">
    <location>
        <position position="261"/>
    </location>
    <ligand>
        <name>Fe(2+)</name>
        <dbReference type="ChEBI" id="CHEBI:29033"/>
    </ligand>
</feature>
<sequence length="394" mass="42591">MLGVLVMNTGTPDEPTPEAIRPYLKQFLSDRNLIDMPPALWQPILNMCILPNRPKRTAPHYQAIWTPEGSPFLLESCALGHALENQLGRLLGASDACSTSQEAAANGCVKVVLGMRYGNPSVESAMHELRNAGATTIVALPLYPQMTRSCAGTCFQEFDRAFKIVYGVDPDGCGAADRGEDAVLGVSTNRKSAHGHNGGMEVGGPERDESRRAPFGEFGSVPRVVRIGHYWDAPGYLPALARSIREAWDYVPGSKLVVSFHSIPMSHAQSGDPYPEQTLATARALADELGIPRGDVRLTYQSRFDGRKWIGPMLEPTLSRLAKEQVKNVAVVCPGFSVDCLETLHEVGDLAARHFAEECGRFGNSGARFSYIPALGASPALVEVLAHLVAARAQ</sequence>
<dbReference type="EC" id="4.99.1.9" evidence="7"/>
<dbReference type="PROSITE" id="PS00534">
    <property type="entry name" value="FERROCHELATASE"/>
    <property type="match status" value="1"/>
</dbReference>
<dbReference type="CDD" id="cd03411">
    <property type="entry name" value="Ferrochelatase_N"/>
    <property type="match status" value="1"/>
</dbReference>
<dbReference type="InterPro" id="IPR033644">
    <property type="entry name" value="Ferrochelatase_C"/>
</dbReference>
<evidence type="ECO:0000256" key="2">
    <source>
        <dbReference type="ARBA" id="ARBA00023004"/>
    </source>
</evidence>
<comment type="caution">
    <text evidence="10">The sequence shown here is derived from an EMBL/GenBank/DDBJ whole genome shotgun (WGS) entry which is preliminary data.</text>
</comment>
<proteinExistence type="inferred from homology"/>
<dbReference type="Gene3D" id="3.40.50.1400">
    <property type="match status" value="3"/>
</dbReference>
<comment type="similarity">
    <text evidence="7 8">Belongs to the ferrochelatase family.</text>
</comment>
<keyword evidence="3 7" id="KW-0350">Heme biosynthesis</keyword>
<feature type="region of interest" description="Disordered" evidence="9">
    <location>
        <begin position="189"/>
        <end position="215"/>
    </location>
</feature>
<dbReference type="InterPro" id="IPR033659">
    <property type="entry name" value="Ferrochelatase_N"/>
</dbReference>
<keyword evidence="7" id="KW-0479">Metal-binding</keyword>
<dbReference type="AlphaFoldDB" id="A0A9D2UYB1"/>
<evidence type="ECO:0000256" key="9">
    <source>
        <dbReference type="SAM" id="MobiDB-lite"/>
    </source>
</evidence>
<dbReference type="GO" id="GO:0006783">
    <property type="term" value="P:heme biosynthetic process"/>
    <property type="evidence" value="ECO:0007669"/>
    <property type="project" value="UniProtKB-UniRule"/>
</dbReference>
<dbReference type="EMBL" id="DYWI01000195">
    <property type="protein sequence ID" value="HJF66396.1"/>
    <property type="molecule type" value="Genomic_DNA"/>
</dbReference>
<evidence type="ECO:0000313" key="11">
    <source>
        <dbReference type="Proteomes" id="UP000786989"/>
    </source>
</evidence>
<evidence type="ECO:0000256" key="7">
    <source>
        <dbReference type="HAMAP-Rule" id="MF_00323"/>
    </source>
</evidence>
<feature type="binding site" evidence="7">
    <location>
        <position position="342"/>
    </location>
    <ligand>
        <name>Fe(2+)</name>
        <dbReference type="ChEBI" id="CHEBI:29033"/>
    </ligand>
</feature>
<dbReference type="Proteomes" id="UP000786989">
    <property type="component" value="Unassembled WGS sequence"/>
</dbReference>
<dbReference type="PANTHER" id="PTHR11108">
    <property type="entry name" value="FERROCHELATASE"/>
    <property type="match status" value="1"/>
</dbReference>
<dbReference type="GO" id="GO:0005737">
    <property type="term" value="C:cytoplasm"/>
    <property type="evidence" value="ECO:0007669"/>
    <property type="project" value="UniProtKB-SubCell"/>
</dbReference>
<dbReference type="GO" id="GO:0004325">
    <property type="term" value="F:ferrochelatase activity"/>
    <property type="evidence" value="ECO:0007669"/>
    <property type="project" value="UniProtKB-UniRule"/>
</dbReference>
<feature type="compositionally biased region" description="Basic and acidic residues" evidence="9">
    <location>
        <begin position="204"/>
        <end position="214"/>
    </location>
</feature>
<evidence type="ECO:0000256" key="6">
    <source>
        <dbReference type="ARBA" id="ARBA00024536"/>
    </source>
</evidence>
<name>A0A9D2UYB1_9ACTN</name>
<dbReference type="SUPFAM" id="SSF53800">
    <property type="entry name" value="Chelatase"/>
    <property type="match status" value="1"/>
</dbReference>
<comment type="function">
    <text evidence="7 8">Involved in coproporphyrin-dependent heme b biosynthesis. Catalyzes the insertion of ferrous iron into coproporphyrin III to form Fe-coproporphyrin III.</text>
</comment>
<comment type="catalytic activity">
    <reaction evidence="6">
        <text>Fe-coproporphyrin III + 2 H(+) = coproporphyrin III + Fe(2+)</text>
        <dbReference type="Rhea" id="RHEA:49572"/>
        <dbReference type="ChEBI" id="CHEBI:15378"/>
        <dbReference type="ChEBI" id="CHEBI:29033"/>
        <dbReference type="ChEBI" id="CHEBI:68438"/>
        <dbReference type="ChEBI" id="CHEBI:131725"/>
        <dbReference type="EC" id="4.99.1.9"/>
    </reaction>
    <physiologicalReaction direction="right-to-left" evidence="6">
        <dbReference type="Rhea" id="RHEA:49574"/>
    </physiologicalReaction>
</comment>
<organism evidence="10 11">
    <name type="scientific">Slackia equolifaciens</name>
    <dbReference type="NCBI Taxonomy" id="498718"/>
    <lineage>
        <taxon>Bacteria</taxon>
        <taxon>Bacillati</taxon>
        <taxon>Actinomycetota</taxon>
        <taxon>Coriobacteriia</taxon>
        <taxon>Eggerthellales</taxon>
        <taxon>Eggerthellaceae</taxon>
        <taxon>Slackia</taxon>
    </lineage>
</organism>
<comment type="subcellular location">
    <subcellularLocation>
        <location evidence="7 8">Cytoplasm</location>
    </subcellularLocation>
</comment>
<comment type="pathway">
    <text evidence="1 7 8">Porphyrin-containing compound metabolism; protoheme biosynthesis.</text>
</comment>
<dbReference type="CDD" id="cd00419">
    <property type="entry name" value="Ferrochelatase_C"/>
    <property type="match status" value="1"/>
</dbReference>
<dbReference type="PANTHER" id="PTHR11108:SF1">
    <property type="entry name" value="FERROCHELATASE, MITOCHONDRIAL"/>
    <property type="match status" value="1"/>
</dbReference>